<dbReference type="OrthoDB" id="9772884at2"/>
<feature type="transmembrane region" description="Helical" evidence="1">
    <location>
        <begin position="189"/>
        <end position="219"/>
    </location>
</feature>
<accession>A0A239D3X5</accession>
<name>A0A239D3X5_9BACT</name>
<feature type="transmembrane region" description="Helical" evidence="1">
    <location>
        <begin position="239"/>
        <end position="261"/>
    </location>
</feature>
<keyword evidence="3" id="KW-1185">Reference proteome</keyword>
<keyword evidence="1" id="KW-1133">Transmembrane helix</keyword>
<feature type="transmembrane region" description="Helical" evidence="1">
    <location>
        <begin position="108"/>
        <end position="130"/>
    </location>
</feature>
<sequence>MPAPLPDASAPCPSRTVHALQAALPLACLAAVFLLELAHGVFVRADAFQAYSMFSTTLGNLLAAREFPQWLPLAAYGSPAEPYMLTFLGPLHLLVLLAGAALNLTDAWTLFLLATFAESAVLVLGSQLLARDLYKSGWTAAAVACWVAVSVYWCTQIFWAHRVLVYVPLMLLFALRLHRTGDPRQLLRCALAALLALPGGLAYMAPMYALLGCVLLVALRVFDRASGAPLRLERPGPALMAELALVAGFGALYFLLLGGAFEGLGFASPDRDAATGAASLDVFLRYGGSALHTLPELVTGTWRAHIEYLFYLGAPGVGLLAYALWRERSSAFLALGVLSAVLLLLALGPHGGIGYAAYWFPGMNRFRHLSFLLPVLRLLLFFLVGYGLDRLLGADRDERQRAFACLMLAGVVILALKRVPPFSITAPGLGRYAPEFGVTLLLIARLGVGLAGRLATARQQALGLALGLGVALAALLDLGWAQHFLLRDTYSHFSKAEVRDVGGVDATRARPPLFFAARPANLEGNPNARAMVAFALRQPVNNFTLLQMAGADPAAPLFRIDYATAGVLALLERAAPGALALSNGQRDPQLFLHAYHWREALAKDWFRQAVGCTAKLTVEGADGSRRDASGEITHFSANRLALAVDAGGAGGALYYADAFHPGWRALVDGRPTPVVLAREAFKAVPLAPGRHLVELSFFDPGREWARRGLALLGAMGLAHLLACALARSVPNRAEAKRKTPIRA</sequence>
<gene>
    <name evidence="2" type="ORF">SAMN04488503_0078</name>
</gene>
<dbReference type="AlphaFoldDB" id="A0A239D3X5"/>
<evidence type="ECO:0008006" key="4">
    <source>
        <dbReference type="Google" id="ProtNLM"/>
    </source>
</evidence>
<feature type="transmembrane region" description="Helical" evidence="1">
    <location>
        <begin position="436"/>
        <end position="455"/>
    </location>
</feature>
<evidence type="ECO:0000256" key="1">
    <source>
        <dbReference type="SAM" id="Phobius"/>
    </source>
</evidence>
<keyword evidence="1" id="KW-0472">Membrane</keyword>
<dbReference type="EMBL" id="FZOC01000011">
    <property type="protein sequence ID" value="SNS26544.1"/>
    <property type="molecule type" value="Genomic_DNA"/>
</dbReference>
<feature type="transmembrane region" description="Helical" evidence="1">
    <location>
        <begin position="369"/>
        <end position="388"/>
    </location>
</feature>
<protein>
    <recommendedName>
        <fullName evidence="4">Membrane protein YfhO</fullName>
    </recommendedName>
</protein>
<keyword evidence="1" id="KW-0812">Transmembrane</keyword>
<feature type="transmembrane region" description="Helical" evidence="1">
    <location>
        <begin position="83"/>
        <end position="102"/>
    </location>
</feature>
<evidence type="ECO:0000313" key="3">
    <source>
        <dbReference type="Proteomes" id="UP000198324"/>
    </source>
</evidence>
<feature type="transmembrane region" description="Helical" evidence="1">
    <location>
        <begin position="20"/>
        <end position="43"/>
    </location>
</feature>
<proteinExistence type="predicted"/>
<dbReference type="RefSeq" id="WP_089275577.1">
    <property type="nucleotide sequence ID" value="NZ_FZOC01000011.1"/>
</dbReference>
<feature type="transmembrane region" description="Helical" evidence="1">
    <location>
        <begin position="308"/>
        <end position="325"/>
    </location>
</feature>
<organism evidence="2 3">
    <name type="scientific">Humidesulfovibrio mexicanus</name>
    <dbReference type="NCBI Taxonomy" id="147047"/>
    <lineage>
        <taxon>Bacteria</taxon>
        <taxon>Pseudomonadati</taxon>
        <taxon>Thermodesulfobacteriota</taxon>
        <taxon>Desulfovibrionia</taxon>
        <taxon>Desulfovibrionales</taxon>
        <taxon>Desulfovibrionaceae</taxon>
        <taxon>Humidesulfovibrio</taxon>
    </lineage>
</organism>
<feature type="transmembrane region" description="Helical" evidence="1">
    <location>
        <begin position="137"/>
        <end position="153"/>
    </location>
</feature>
<feature type="transmembrane region" description="Helical" evidence="1">
    <location>
        <begin position="400"/>
        <end position="416"/>
    </location>
</feature>
<feature type="transmembrane region" description="Helical" evidence="1">
    <location>
        <begin position="331"/>
        <end position="357"/>
    </location>
</feature>
<reference evidence="2 3" key="1">
    <citation type="submission" date="2017-06" db="EMBL/GenBank/DDBJ databases">
        <authorList>
            <person name="Kim H.J."/>
            <person name="Triplett B.A."/>
        </authorList>
    </citation>
    <scope>NUCLEOTIDE SEQUENCE [LARGE SCALE GENOMIC DNA]</scope>
    <source>
        <strain evidence="2 3">DSM 13116</strain>
    </source>
</reference>
<feature type="transmembrane region" description="Helical" evidence="1">
    <location>
        <begin position="461"/>
        <end position="481"/>
    </location>
</feature>
<evidence type="ECO:0000313" key="2">
    <source>
        <dbReference type="EMBL" id="SNS26544.1"/>
    </source>
</evidence>
<dbReference type="Proteomes" id="UP000198324">
    <property type="component" value="Unassembled WGS sequence"/>
</dbReference>